<dbReference type="InterPro" id="IPR013216">
    <property type="entry name" value="Methyltransf_11"/>
</dbReference>
<keyword evidence="6" id="KW-1185">Reference proteome</keyword>
<dbReference type="InterPro" id="IPR029063">
    <property type="entry name" value="SAM-dependent_MTases_sf"/>
</dbReference>
<keyword evidence="2" id="KW-0808">Transferase</keyword>
<dbReference type="Proteomes" id="UP001500618">
    <property type="component" value="Unassembled WGS sequence"/>
</dbReference>
<evidence type="ECO:0000313" key="6">
    <source>
        <dbReference type="Proteomes" id="UP001500618"/>
    </source>
</evidence>
<sequence>MNLRHQELCSSQEWADAVGERLDEWLTTTGRDIGNDIVEIGPGFGATTRVLVRHCERLTAIEIDPDFAAGLRAEFGDQVTIINASGADVPLASASYSGVVCFTMLHHVPSVELQDQIFAEAYRLLRPGGVVAGADGQDSEGFRALHEGDIMVVVEPDSFPDRLRAAGFTDIDVTVDPGVILTFHARKPGP</sequence>
<proteinExistence type="predicted"/>
<dbReference type="Gene3D" id="3.40.50.150">
    <property type="entry name" value="Vaccinia Virus protein VP39"/>
    <property type="match status" value="1"/>
</dbReference>
<name>A0ABP4U2Q5_9ACTN</name>
<evidence type="ECO:0000256" key="3">
    <source>
        <dbReference type="ARBA" id="ARBA00022691"/>
    </source>
</evidence>
<reference evidence="6" key="1">
    <citation type="journal article" date="2019" name="Int. J. Syst. Evol. Microbiol.">
        <title>The Global Catalogue of Microorganisms (GCM) 10K type strain sequencing project: providing services to taxonomists for standard genome sequencing and annotation.</title>
        <authorList>
            <consortium name="The Broad Institute Genomics Platform"/>
            <consortium name="The Broad Institute Genome Sequencing Center for Infectious Disease"/>
            <person name="Wu L."/>
            <person name="Ma J."/>
        </authorList>
    </citation>
    <scope>NUCLEOTIDE SEQUENCE [LARGE SCALE GENOMIC DNA]</scope>
    <source>
        <strain evidence="6">JCM 14718</strain>
    </source>
</reference>
<dbReference type="SUPFAM" id="SSF53335">
    <property type="entry name" value="S-adenosyl-L-methionine-dependent methyltransferases"/>
    <property type="match status" value="1"/>
</dbReference>
<evidence type="ECO:0000256" key="2">
    <source>
        <dbReference type="ARBA" id="ARBA00022679"/>
    </source>
</evidence>
<evidence type="ECO:0000256" key="1">
    <source>
        <dbReference type="ARBA" id="ARBA00022603"/>
    </source>
</evidence>
<accession>A0ABP4U2Q5</accession>
<evidence type="ECO:0000313" key="5">
    <source>
        <dbReference type="EMBL" id="GAA1696363.1"/>
    </source>
</evidence>
<organism evidence="5 6">
    <name type="scientific">Fodinicola feengrottensis</name>
    <dbReference type="NCBI Taxonomy" id="435914"/>
    <lineage>
        <taxon>Bacteria</taxon>
        <taxon>Bacillati</taxon>
        <taxon>Actinomycetota</taxon>
        <taxon>Actinomycetes</taxon>
        <taxon>Mycobacteriales</taxon>
        <taxon>Fodinicola</taxon>
    </lineage>
</organism>
<dbReference type="GO" id="GO:0008168">
    <property type="term" value="F:methyltransferase activity"/>
    <property type="evidence" value="ECO:0007669"/>
    <property type="project" value="UniProtKB-KW"/>
</dbReference>
<evidence type="ECO:0000259" key="4">
    <source>
        <dbReference type="SMART" id="SM00650"/>
    </source>
</evidence>
<comment type="caution">
    <text evidence="5">The sequence shown here is derived from an EMBL/GenBank/DDBJ whole genome shotgun (WGS) entry which is preliminary data.</text>
</comment>
<dbReference type="CDD" id="cd02440">
    <property type="entry name" value="AdoMet_MTases"/>
    <property type="match status" value="1"/>
</dbReference>
<dbReference type="PANTHER" id="PTHR42912:SF93">
    <property type="entry name" value="N6-ADENOSINE-METHYLTRANSFERASE TMT1A"/>
    <property type="match status" value="1"/>
</dbReference>
<dbReference type="SMART" id="SM00650">
    <property type="entry name" value="rADc"/>
    <property type="match status" value="1"/>
</dbReference>
<dbReference type="InterPro" id="IPR020598">
    <property type="entry name" value="rRNA_Ade_methylase_Trfase_N"/>
</dbReference>
<keyword evidence="1 5" id="KW-0489">Methyltransferase</keyword>
<protein>
    <submittedName>
        <fullName evidence="5">Class I SAM-dependent methyltransferase</fullName>
    </submittedName>
</protein>
<dbReference type="GO" id="GO:0032259">
    <property type="term" value="P:methylation"/>
    <property type="evidence" value="ECO:0007669"/>
    <property type="project" value="UniProtKB-KW"/>
</dbReference>
<dbReference type="Pfam" id="PF08241">
    <property type="entry name" value="Methyltransf_11"/>
    <property type="match status" value="1"/>
</dbReference>
<gene>
    <name evidence="5" type="ORF">GCM10009765_52010</name>
</gene>
<keyword evidence="3" id="KW-0949">S-adenosyl-L-methionine</keyword>
<dbReference type="InterPro" id="IPR050508">
    <property type="entry name" value="Methyltransf_Superfamily"/>
</dbReference>
<feature type="domain" description="Ribosomal RNA adenine methylase transferase N-terminal" evidence="4">
    <location>
        <begin position="21"/>
        <end position="162"/>
    </location>
</feature>
<dbReference type="PANTHER" id="PTHR42912">
    <property type="entry name" value="METHYLTRANSFERASE"/>
    <property type="match status" value="1"/>
</dbReference>
<dbReference type="EMBL" id="BAAANY010000020">
    <property type="protein sequence ID" value="GAA1696363.1"/>
    <property type="molecule type" value="Genomic_DNA"/>
</dbReference>